<protein>
    <submittedName>
        <fullName evidence="2">Uncharacterized protein</fullName>
    </submittedName>
</protein>
<sequence length="177" mass="18799">MADELDRVRISAAELRAEASSFANHHGDCHREERGEEGRGQRQQRHHGNDPSKRPDLQRYTPGAGHGNRRHDSEDSGLVTSPGHPGDRLAMASDPEEELVMSPPQKVEEEGQKMAASETVSTELGCIDRGMGKGGGGDGGGGGGGGGEEEEVLLQTGVDALKHLHNRGLKEVTTTPP</sequence>
<name>A0AAN8LV33_9TELE</name>
<gene>
    <name evidence="2" type="ORF">J4Q44_G00129880</name>
</gene>
<evidence type="ECO:0000313" key="2">
    <source>
        <dbReference type="EMBL" id="KAK6317588.1"/>
    </source>
</evidence>
<feature type="compositionally biased region" description="Gly residues" evidence="1">
    <location>
        <begin position="132"/>
        <end position="146"/>
    </location>
</feature>
<organism evidence="2 3">
    <name type="scientific">Coregonus suidteri</name>
    <dbReference type="NCBI Taxonomy" id="861788"/>
    <lineage>
        <taxon>Eukaryota</taxon>
        <taxon>Metazoa</taxon>
        <taxon>Chordata</taxon>
        <taxon>Craniata</taxon>
        <taxon>Vertebrata</taxon>
        <taxon>Euteleostomi</taxon>
        <taxon>Actinopterygii</taxon>
        <taxon>Neopterygii</taxon>
        <taxon>Teleostei</taxon>
        <taxon>Protacanthopterygii</taxon>
        <taxon>Salmoniformes</taxon>
        <taxon>Salmonidae</taxon>
        <taxon>Coregoninae</taxon>
        <taxon>Coregonus</taxon>
    </lineage>
</organism>
<dbReference type="AlphaFoldDB" id="A0AAN8LV33"/>
<accession>A0AAN8LV33</accession>
<comment type="caution">
    <text evidence="2">The sequence shown here is derived from an EMBL/GenBank/DDBJ whole genome shotgun (WGS) entry which is preliminary data.</text>
</comment>
<reference evidence="2 3" key="1">
    <citation type="submission" date="2021-04" db="EMBL/GenBank/DDBJ databases">
        <authorList>
            <person name="De Guttry C."/>
            <person name="Zahm M."/>
            <person name="Klopp C."/>
            <person name="Cabau C."/>
            <person name="Louis A."/>
            <person name="Berthelot C."/>
            <person name="Parey E."/>
            <person name="Roest Crollius H."/>
            <person name="Montfort J."/>
            <person name="Robinson-Rechavi M."/>
            <person name="Bucao C."/>
            <person name="Bouchez O."/>
            <person name="Gislard M."/>
            <person name="Lluch J."/>
            <person name="Milhes M."/>
            <person name="Lampietro C."/>
            <person name="Lopez Roques C."/>
            <person name="Donnadieu C."/>
            <person name="Braasch I."/>
            <person name="Desvignes T."/>
            <person name="Postlethwait J."/>
            <person name="Bobe J."/>
            <person name="Wedekind C."/>
            <person name="Guiguen Y."/>
        </authorList>
    </citation>
    <scope>NUCLEOTIDE SEQUENCE [LARGE SCALE GENOMIC DNA]</scope>
    <source>
        <strain evidence="2">Cs_M1</strain>
        <tissue evidence="2">Blood</tissue>
    </source>
</reference>
<proteinExistence type="predicted"/>
<feature type="compositionally biased region" description="Basic and acidic residues" evidence="1">
    <location>
        <begin position="47"/>
        <end position="57"/>
    </location>
</feature>
<keyword evidence="3" id="KW-1185">Reference proteome</keyword>
<evidence type="ECO:0000313" key="3">
    <source>
        <dbReference type="Proteomes" id="UP001356427"/>
    </source>
</evidence>
<feature type="compositionally biased region" description="Basic and acidic residues" evidence="1">
    <location>
        <begin position="25"/>
        <end position="40"/>
    </location>
</feature>
<evidence type="ECO:0000256" key="1">
    <source>
        <dbReference type="SAM" id="MobiDB-lite"/>
    </source>
</evidence>
<dbReference type="Proteomes" id="UP001356427">
    <property type="component" value="Unassembled WGS sequence"/>
</dbReference>
<feature type="region of interest" description="Disordered" evidence="1">
    <location>
        <begin position="19"/>
        <end position="151"/>
    </location>
</feature>
<dbReference type="EMBL" id="JAGTTL010000010">
    <property type="protein sequence ID" value="KAK6317588.1"/>
    <property type="molecule type" value="Genomic_DNA"/>
</dbReference>